<dbReference type="SUPFAM" id="SSF53850">
    <property type="entry name" value="Periplasmic binding protein-like II"/>
    <property type="match status" value="1"/>
</dbReference>
<dbReference type="Pfam" id="PF03466">
    <property type="entry name" value="LysR_substrate"/>
    <property type="match status" value="1"/>
</dbReference>
<comment type="caution">
    <text evidence="6">The sequence shown here is derived from an EMBL/GenBank/DDBJ whole genome shotgun (WGS) entry which is preliminary data.</text>
</comment>
<reference evidence="6 7" key="1">
    <citation type="submission" date="2019-08" db="EMBL/GenBank/DDBJ databases">
        <title>In-depth cultivation of the pig gut microbiome towards novel bacterial diversity and tailored functional studies.</title>
        <authorList>
            <person name="Wylensek D."/>
            <person name="Hitch T.C.A."/>
            <person name="Clavel T."/>
        </authorList>
    </citation>
    <scope>NUCLEOTIDE SEQUENCE [LARGE SCALE GENOMIC DNA]</scope>
    <source>
        <strain evidence="6 7">WB01_CNA04</strain>
    </source>
</reference>
<dbReference type="InterPro" id="IPR036388">
    <property type="entry name" value="WH-like_DNA-bd_sf"/>
</dbReference>
<dbReference type="GO" id="GO:0003677">
    <property type="term" value="F:DNA binding"/>
    <property type="evidence" value="ECO:0007669"/>
    <property type="project" value="UniProtKB-KW"/>
</dbReference>
<gene>
    <name evidence="6" type="ORF">FYJ69_00305</name>
</gene>
<evidence type="ECO:0000256" key="4">
    <source>
        <dbReference type="ARBA" id="ARBA00023163"/>
    </source>
</evidence>
<dbReference type="SUPFAM" id="SSF46785">
    <property type="entry name" value="Winged helix' DNA-binding domain"/>
    <property type="match status" value="1"/>
</dbReference>
<dbReference type="Gene3D" id="3.40.190.10">
    <property type="entry name" value="Periplasmic binding protein-like II"/>
    <property type="match status" value="2"/>
</dbReference>
<evidence type="ECO:0000313" key="7">
    <source>
        <dbReference type="Proteomes" id="UP000434342"/>
    </source>
</evidence>
<evidence type="ECO:0000256" key="2">
    <source>
        <dbReference type="ARBA" id="ARBA00023015"/>
    </source>
</evidence>
<keyword evidence="4" id="KW-0804">Transcription</keyword>
<dbReference type="Proteomes" id="UP000434342">
    <property type="component" value="Unassembled WGS sequence"/>
</dbReference>
<keyword evidence="2" id="KW-0805">Transcription regulation</keyword>
<feature type="domain" description="HTH lysR-type" evidence="5">
    <location>
        <begin position="28"/>
        <end position="85"/>
    </location>
</feature>
<dbReference type="CDD" id="cd05466">
    <property type="entry name" value="PBP2_LTTR_substrate"/>
    <property type="match status" value="1"/>
</dbReference>
<dbReference type="PANTHER" id="PTHR30346:SF0">
    <property type="entry name" value="HCA OPERON TRANSCRIPTIONAL ACTIVATOR HCAR"/>
    <property type="match status" value="1"/>
</dbReference>
<dbReference type="InterPro" id="IPR005119">
    <property type="entry name" value="LysR_subst-bd"/>
</dbReference>
<protein>
    <submittedName>
        <fullName evidence="6">LysR family transcriptional regulator</fullName>
    </submittedName>
</protein>
<dbReference type="PANTHER" id="PTHR30346">
    <property type="entry name" value="TRANSCRIPTIONAL DUAL REGULATOR HCAR-RELATED"/>
    <property type="match status" value="1"/>
</dbReference>
<dbReference type="EMBL" id="VUND01000001">
    <property type="protein sequence ID" value="MST59354.1"/>
    <property type="molecule type" value="Genomic_DNA"/>
</dbReference>
<evidence type="ECO:0000313" key="6">
    <source>
        <dbReference type="EMBL" id="MST59354.1"/>
    </source>
</evidence>
<dbReference type="Pfam" id="PF00126">
    <property type="entry name" value="HTH_1"/>
    <property type="match status" value="1"/>
</dbReference>
<evidence type="ECO:0000256" key="3">
    <source>
        <dbReference type="ARBA" id="ARBA00023125"/>
    </source>
</evidence>
<comment type="similarity">
    <text evidence="1">Belongs to the LysR transcriptional regulatory family.</text>
</comment>
<keyword evidence="3" id="KW-0238">DNA-binding</keyword>
<dbReference type="GO" id="GO:0003700">
    <property type="term" value="F:DNA-binding transcription factor activity"/>
    <property type="evidence" value="ECO:0007669"/>
    <property type="project" value="InterPro"/>
</dbReference>
<dbReference type="Gene3D" id="1.10.10.10">
    <property type="entry name" value="Winged helix-like DNA-binding domain superfamily/Winged helix DNA-binding domain"/>
    <property type="match status" value="1"/>
</dbReference>
<dbReference type="GO" id="GO:0032993">
    <property type="term" value="C:protein-DNA complex"/>
    <property type="evidence" value="ECO:0007669"/>
    <property type="project" value="TreeGrafter"/>
</dbReference>
<dbReference type="PROSITE" id="PS50931">
    <property type="entry name" value="HTH_LYSR"/>
    <property type="match status" value="1"/>
</dbReference>
<dbReference type="InterPro" id="IPR000847">
    <property type="entry name" value="LysR_HTH_N"/>
</dbReference>
<proteinExistence type="inferred from homology"/>
<evidence type="ECO:0000259" key="5">
    <source>
        <dbReference type="PROSITE" id="PS50931"/>
    </source>
</evidence>
<dbReference type="FunFam" id="1.10.10.10:FF:000001">
    <property type="entry name" value="LysR family transcriptional regulator"/>
    <property type="match status" value="1"/>
</dbReference>
<sequence length="320" mass="35319">MRSRGREVQCTCDGKPCLKCMATTGGSMNTDQVRHFVSVARAGSVTAAARDLHVSQPALSRSIRRLEDELGVTLFDRGKNSLALSRAGRELLPHAEELLAAERRMRQASFDASRRERVLRVGTIAPAPLWYLTSLIVERMPGALVSSQMVGDEADVERALFDSLIDLAVCTREAPGMRSVLLMRENLYLSAPEGHPLAQRKSVSFADLDGETFLLFGGIGFWGDMHRRMTPHAHMVVQEDREVWRQLMRTTRMLGFSSDAPVLMRPDVAGEAAEGEGQVQRVFVPIRDPEAHATFYLCAREDQADGGGLVASVMELVGRL</sequence>
<dbReference type="PRINTS" id="PR00039">
    <property type="entry name" value="HTHLYSR"/>
</dbReference>
<name>A0A6N7X7D4_9ACTN</name>
<organism evidence="6 7">
    <name type="scientific">Parafannyhessea umbonata</name>
    <dbReference type="NCBI Taxonomy" id="604330"/>
    <lineage>
        <taxon>Bacteria</taxon>
        <taxon>Bacillati</taxon>
        <taxon>Actinomycetota</taxon>
        <taxon>Coriobacteriia</taxon>
        <taxon>Coriobacteriales</taxon>
        <taxon>Atopobiaceae</taxon>
        <taxon>Parafannyhessea</taxon>
    </lineage>
</organism>
<accession>A0A6N7X7D4</accession>
<dbReference type="InterPro" id="IPR036390">
    <property type="entry name" value="WH_DNA-bd_sf"/>
</dbReference>
<evidence type="ECO:0000256" key="1">
    <source>
        <dbReference type="ARBA" id="ARBA00009437"/>
    </source>
</evidence>
<dbReference type="AlphaFoldDB" id="A0A6N7X7D4"/>